<feature type="region of interest" description="Disordered" evidence="2">
    <location>
        <begin position="1"/>
        <end position="73"/>
    </location>
</feature>
<dbReference type="GO" id="GO:0032259">
    <property type="term" value="P:methylation"/>
    <property type="evidence" value="ECO:0007669"/>
    <property type="project" value="UniProtKB-KW"/>
</dbReference>
<evidence type="ECO:0000313" key="4">
    <source>
        <dbReference type="Proteomes" id="UP001446871"/>
    </source>
</evidence>
<evidence type="ECO:0000256" key="1">
    <source>
        <dbReference type="ARBA" id="ARBA00038158"/>
    </source>
</evidence>
<keyword evidence="4" id="KW-1185">Reference proteome</keyword>
<evidence type="ECO:0000313" key="3">
    <source>
        <dbReference type="EMBL" id="KAK8059889.1"/>
    </source>
</evidence>
<protein>
    <submittedName>
        <fullName evidence="3">Methyltransferase domain-containing protein</fullName>
    </submittedName>
</protein>
<gene>
    <name evidence="3" type="ORF">PG996_009819</name>
</gene>
<keyword evidence="3" id="KW-0808">Transferase</keyword>
<proteinExistence type="inferred from homology"/>
<dbReference type="Proteomes" id="UP001446871">
    <property type="component" value="Unassembled WGS sequence"/>
</dbReference>
<dbReference type="PANTHER" id="PTHR43591">
    <property type="entry name" value="METHYLTRANSFERASE"/>
    <property type="match status" value="1"/>
</dbReference>
<feature type="compositionally biased region" description="Polar residues" evidence="2">
    <location>
        <begin position="54"/>
        <end position="68"/>
    </location>
</feature>
<dbReference type="InterPro" id="IPR029063">
    <property type="entry name" value="SAM-dependent_MTases_sf"/>
</dbReference>
<name>A0ABR1ULV5_9PEZI</name>
<sequence length="375" mass="41503">MTDRGDTDEAAIDRAPDEGPSSPSAAHNTAHATFPDWGFASDFDDSGLEGLITENATTQPDHSTTSASELGETLDDDWRSLTSSIAQHYFENGRGSQPYPWPNDELDSAREDEMREVFKELRGGRHFVAPIDERAQKIVDLGCGNGGWASEVAELFPGAEVVAMDISPIQPVFAPPNMTTRLADIETDLDGVCHMPSDLVHLGSVAPYLRRPKELMAKMLTNLRPGGWIEFEDLQTKVFSDDADLPPENGFAYAVYLYNKGQREKFGFDLDTAWNLPQALREIGFVNVRQVMYKAPVGPWPDHPRGKWIGYLLQSVLRQIVEPLALRPLQALGLSQSDISAVVHDCDRDLADTSLHMWMPITITIGQKPPEDISS</sequence>
<dbReference type="Pfam" id="PF13489">
    <property type="entry name" value="Methyltransf_23"/>
    <property type="match status" value="1"/>
</dbReference>
<feature type="compositionally biased region" description="Polar residues" evidence="2">
    <location>
        <begin position="21"/>
        <end position="31"/>
    </location>
</feature>
<accession>A0ABR1ULV5</accession>
<feature type="compositionally biased region" description="Basic and acidic residues" evidence="2">
    <location>
        <begin position="1"/>
        <end position="17"/>
    </location>
</feature>
<keyword evidence="3" id="KW-0489">Methyltransferase</keyword>
<organism evidence="3 4">
    <name type="scientific">Apiospora saccharicola</name>
    <dbReference type="NCBI Taxonomy" id="335842"/>
    <lineage>
        <taxon>Eukaryota</taxon>
        <taxon>Fungi</taxon>
        <taxon>Dikarya</taxon>
        <taxon>Ascomycota</taxon>
        <taxon>Pezizomycotina</taxon>
        <taxon>Sordariomycetes</taxon>
        <taxon>Xylariomycetidae</taxon>
        <taxon>Amphisphaeriales</taxon>
        <taxon>Apiosporaceae</taxon>
        <taxon>Apiospora</taxon>
    </lineage>
</organism>
<dbReference type="CDD" id="cd02440">
    <property type="entry name" value="AdoMet_MTases"/>
    <property type="match status" value="1"/>
</dbReference>
<dbReference type="EMBL" id="JAQQWM010000006">
    <property type="protein sequence ID" value="KAK8059889.1"/>
    <property type="molecule type" value="Genomic_DNA"/>
</dbReference>
<dbReference type="GO" id="GO:0008168">
    <property type="term" value="F:methyltransferase activity"/>
    <property type="evidence" value="ECO:0007669"/>
    <property type="project" value="UniProtKB-KW"/>
</dbReference>
<dbReference type="SUPFAM" id="SSF53335">
    <property type="entry name" value="S-adenosyl-L-methionine-dependent methyltransferases"/>
    <property type="match status" value="1"/>
</dbReference>
<evidence type="ECO:0000256" key="2">
    <source>
        <dbReference type="SAM" id="MobiDB-lite"/>
    </source>
</evidence>
<dbReference type="Gene3D" id="3.40.50.150">
    <property type="entry name" value="Vaccinia Virus protein VP39"/>
    <property type="match status" value="1"/>
</dbReference>
<comment type="similarity">
    <text evidence="1">Belongs to the methyltransferase superfamily. LaeA methyltransferase family.</text>
</comment>
<dbReference type="PANTHER" id="PTHR43591:SF24">
    <property type="entry name" value="2-METHOXY-6-POLYPRENYL-1,4-BENZOQUINOL METHYLASE, MITOCHONDRIAL"/>
    <property type="match status" value="1"/>
</dbReference>
<comment type="caution">
    <text evidence="3">The sequence shown here is derived from an EMBL/GenBank/DDBJ whole genome shotgun (WGS) entry which is preliminary data.</text>
</comment>
<reference evidence="3 4" key="1">
    <citation type="submission" date="2023-01" db="EMBL/GenBank/DDBJ databases">
        <title>Analysis of 21 Apiospora genomes using comparative genomics revels a genus with tremendous synthesis potential of carbohydrate active enzymes and secondary metabolites.</title>
        <authorList>
            <person name="Sorensen T."/>
        </authorList>
    </citation>
    <scope>NUCLEOTIDE SEQUENCE [LARGE SCALE GENOMIC DNA]</scope>
    <source>
        <strain evidence="3 4">CBS 83171</strain>
    </source>
</reference>